<evidence type="ECO:0000313" key="3">
    <source>
        <dbReference type="EMBL" id="KAF7119646.1"/>
    </source>
</evidence>
<reference evidence="3" key="1">
    <citation type="submission" date="2019-11" db="EMBL/GenBank/DDBJ databases">
        <authorList>
            <person name="Liu Y."/>
            <person name="Hou J."/>
            <person name="Li T.-Q."/>
            <person name="Guan C.-H."/>
            <person name="Wu X."/>
            <person name="Wu H.-Z."/>
            <person name="Ling F."/>
            <person name="Zhang R."/>
            <person name="Shi X.-G."/>
            <person name="Ren J.-P."/>
            <person name="Chen E.-F."/>
            <person name="Sun J.-M."/>
        </authorList>
    </citation>
    <scope>NUCLEOTIDE SEQUENCE</scope>
    <source>
        <strain evidence="3">Adult_tree_wgs_1</strain>
        <tissue evidence="3">Leaves</tissue>
    </source>
</reference>
<dbReference type="PANTHER" id="PTHR46033">
    <property type="entry name" value="PROTEIN MAIN-LIKE 2"/>
    <property type="match status" value="1"/>
</dbReference>
<dbReference type="Pfam" id="PF10536">
    <property type="entry name" value="PMD"/>
    <property type="match status" value="1"/>
</dbReference>
<comment type="caution">
    <text evidence="3">The sequence shown here is derived from an EMBL/GenBank/DDBJ whole genome shotgun (WGS) entry which is preliminary data.</text>
</comment>
<evidence type="ECO:0000313" key="4">
    <source>
        <dbReference type="Proteomes" id="UP000626092"/>
    </source>
</evidence>
<sequence length="727" mass="79505">MPKEADLIPFSSVLRVRVERGDIPSCFINYEATSQAPVHWRDLVEVVLVNPNSVQILRASRSLEPVRLFVELSIRKNNTNIDLMVFRWSKDTHTFMFPWGDGGPTFQDSAVLMRLSIRGAMAFDSSNLSSADARLVDRLRRAYTEAGKYGSRFNREGCIRAPPKSGKTSRGCWLSSTKSWGKRIDDFGRFFPHSYAEPVNGALLTNFLSEDERIVDFQTEGAVVPAFALSASAAACPCSIPALCAEGARSVLYCPDGVVRQFGYDQGAPGLGPPLKSYIESIRCFTGAFMEELSAGYEIVILPKNDRETFMANNCLAWRRNLDSFINYVRGDPVVLAVLDVYYRDISLGSPKARQGGAARAAIWLRQTPPPPPPQTNRGITITEPISTYFHRGFSTYFLLQGAPTRSARTPCPEEAPLNVASTSGFFTFIFLLFTHCFIVDLSHAFTCLADPSFKYEGGKHTPLSKLKRKRKDAEPCMHKEGSDSNIDDSILIRGFNETGSNAEGSDDHGDEKGEDSDVNVGSEDHNDDDGDGEDHSGDDDGGEEHNGDDNDGGGEDDNDCDADNSGADGNEGNDGDSDNDRSLDVNKVQLEVEEDKKDDDVPGLIPCHKTLTDGFLTVPDVNQLAPEAVIQQQSLRVTEVAVSLFNRRNNVPPTDDFSTHFQAYDIAMALANLNSAKVFADIQVNSLISLGTLEEGYAASDVGERSSLLAGGSVLRHQDEAGMSHG</sequence>
<feature type="compositionally biased region" description="Acidic residues" evidence="1">
    <location>
        <begin position="526"/>
        <end position="543"/>
    </location>
</feature>
<dbReference type="Proteomes" id="UP000626092">
    <property type="component" value="Unassembled WGS sequence"/>
</dbReference>
<name>A0A834FZ30_RHOSS</name>
<organism evidence="3 4">
    <name type="scientific">Rhododendron simsii</name>
    <name type="common">Sims's rhododendron</name>
    <dbReference type="NCBI Taxonomy" id="118357"/>
    <lineage>
        <taxon>Eukaryota</taxon>
        <taxon>Viridiplantae</taxon>
        <taxon>Streptophyta</taxon>
        <taxon>Embryophyta</taxon>
        <taxon>Tracheophyta</taxon>
        <taxon>Spermatophyta</taxon>
        <taxon>Magnoliopsida</taxon>
        <taxon>eudicotyledons</taxon>
        <taxon>Gunneridae</taxon>
        <taxon>Pentapetalae</taxon>
        <taxon>asterids</taxon>
        <taxon>Ericales</taxon>
        <taxon>Ericaceae</taxon>
        <taxon>Ericoideae</taxon>
        <taxon>Rhodoreae</taxon>
        <taxon>Rhododendron</taxon>
    </lineage>
</organism>
<accession>A0A834FZ30</accession>
<feature type="compositionally biased region" description="Basic and acidic residues" evidence="1">
    <location>
        <begin position="472"/>
        <end position="483"/>
    </location>
</feature>
<dbReference type="PANTHER" id="PTHR46033:SF80">
    <property type="entry name" value="PROTEIN MAIN-LIKE 2-LIKE"/>
    <property type="match status" value="1"/>
</dbReference>
<protein>
    <recommendedName>
        <fullName evidence="2">Aminotransferase-like plant mobile domain-containing protein</fullName>
    </recommendedName>
</protein>
<evidence type="ECO:0000259" key="2">
    <source>
        <dbReference type="Pfam" id="PF10536"/>
    </source>
</evidence>
<feature type="compositionally biased region" description="Acidic residues" evidence="1">
    <location>
        <begin position="550"/>
        <end position="563"/>
    </location>
</feature>
<dbReference type="GO" id="GO:0010073">
    <property type="term" value="P:meristem maintenance"/>
    <property type="evidence" value="ECO:0007669"/>
    <property type="project" value="InterPro"/>
</dbReference>
<keyword evidence="4" id="KW-1185">Reference proteome</keyword>
<dbReference type="EMBL" id="WJXA01000013">
    <property type="protein sequence ID" value="KAF7119646.1"/>
    <property type="molecule type" value="Genomic_DNA"/>
</dbReference>
<evidence type="ECO:0000256" key="1">
    <source>
        <dbReference type="SAM" id="MobiDB-lite"/>
    </source>
</evidence>
<gene>
    <name evidence="3" type="ORF">RHSIM_Rhsim13G0080700</name>
</gene>
<feature type="domain" description="Aminotransferase-like plant mobile" evidence="2">
    <location>
        <begin position="71"/>
        <end position="146"/>
    </location>
</feature>
<dbReference type="InterPro" id="IPR044824">
    <property type="entry name" value="MAIN-like"/>
</dbReference>
<feature type="region of interest" description="Disordered" evidence="1">
    <location>
        <begin position="460"/>
        <end position="583"/>
    </location>
</feature>
<proteinExistence type="predicted"/>
<dbReference type="OrthoDB" id="10385576at2759"/>
<dbReference type="InterPro" id="IPR019557">
    <property type="entry name" value="AminoTfrase-like_pln_mobile"/>
</dbReference>
<dbReference type="AlphaFoldDB" id="A0A834FZ30"/>